<dbReference type="Proteomes" id="UP000034160">
    <property type="component" value="Unassembled WGS sequence"/>
</dbReference>
<dbReference type="EMBL" id="LCCN01000019">
    <property type="protein sequence ID" value="KKS31277.1"/>
    <property type="molecule type" value="Genomic_DNA"/>
</dbReference>
<evidence type="ECO:0000313" key="1">
    <source>
        <dbReference type="EMBL" id="KKS31277.1"/>
    </source>
</evidence>
<gene>
    <name evidence="1" type="ORF">UU93_C0019G0012</name>
</gene>
<reference evidence="1 2" key="1">
    <citation type="journal article" date="2015" name="Nature">
        <title>rRNA introns, odd ribosomes, and small enigmatic genomes across a large radiation of phyla.</title>
        <authorList>
            <person name="Brown C.T."/>
            <person name="Hug L.A."/>
            <person name="Thomas B.C."/>
            <person name="Sharon I."/>
            <person name="Castelle C.J."/>
            <person name="Singh A."/>
            <person name="Wilkins M.J."/>
            <person name="Williams K.H."/>
            <person name="Banfield J.F."/>
        </authorList>
    </citation>
    <scope>NUCLEOTIDE SEQUENCE [LARGE SCALE GENOMIC DNA]</scope>
</reference>
<accession>A0A0G0Y3M8</accession>
<dbReference type="AlphaFoldDB" id="A0A0G0Y3M8"/>
<keyword evidence="1" id="KW-0436">Ligase</keyword>
<proteinExistence type="predicted"/>
<dbReference type="GO" id="GO:0016874">
    <property type="term" value="F:ligase activity"/>
    <property type="evidence" value="ECO:0007669"/>
    <property type="project" value="UniProtKB-KW"/>
</dbReference>
<dbReference type="STRING" id="1618356.UU93_C0019G0012"/>
<organism evidence="1 2">
    <name type="scientific">Candidatus Amesbacteria bacterium GW2011_GWA2_42_12</name>
    <dbReference type="NCBI Taxonomy" id="1618356"/>
    <lineage>
        <taxon>Bacteria</taxon>
        <taxon>Candidatus Amesiibacteriota</taxon>
    </lineage>
</organism>
<sequence>MYRISELIKLDRKLYHTQDLAILWKISNKNTLYTTVKRYVKKGILFQVYKGLYSTIPLPQLNPLELGKAIIHDYTYLTNESVLAQFGIINQISNSYTFVAKDLADLKERLNNITVAFDKSGKP</sequence>
<feature type="non-terminal residue" evidence="1">
    <location>
        <position position="123"/>
    </location>
</feature>
<protein>
    <submittedName>
        <fullName evidence="1">Formate-tetrahydrofolate ligase</fullName>
    </submittedName>
</protein>
<comment type="caution">
    <text evidence="1">The sequence shown here is derived from an EMBL/GenBank/DDBJ whole genome shotgun (WGS) entry which is preliminary data.</text>
</comment>
<evidence type="ECO:0000313" key="2">
    <source>
        <dbReference type="Proteomes" id="UP000034160"/>
    </source>
</evidence>
<name>A0A0G0Y3M8_9BACT</name>